<dbReference type="Proteomes" id="UP000799438">
    <property type="component" value="Unassembled WGS sequence"/>
</dbReference>
<evidence type="ECO:0000313" key="1">
    <source>
        <dbReference type="EMBL" id="KAF2142734.1"/>
    </source>
</evidence>
<dbReference type="AlphaFoldDB" id="A0A6A6BHK9"/>
<organism evidence="1 2">
    <name type="scientific">Aplosporella prunicola CBS 121167</name>
    <dbReference type="NCBI Taxonomy" id="1176127"/>
    <lineage>
        <taxon>Eukaryota</taxon>
        <taxon>Fungi</taxon>
        <taxon>Dikarya</taxon>
        <taxon>Ascomycota</taxon>
        <taxon>Pezizomycotina</taxon>
        <taxon>Dothideomycetes</taxon>
        <taxon>Dothideomycetes incertae sedis</taxon>
        <taxon>Botryosphaeriales</taxon>
        <taxon>Aplosporellaceae</taxon>
        <taxon>Aplosporella</taxon>
    </lineage>
</organism>
<accession>A0A6A6BHK9</accession>
<dbReference type="RefSeq" id="XP_033398446.1">
    <property type="nucleotide sequence ID" value="XM_033536780.1"/>
</dbReference>
<reference evidence="1" key="1">
    <citation type="journal article" date="2020" name="Stud. Mycol.">
        <title>101 Dothideomycetes genomes: a test case for predicting lifestyles and emergence of pathogens.</title>
        <authorList>
            <person name="Haridas S."/>
            <person name="Albert R."/>
            <person name="Binder M."/>
            <person name="Bloem J."/>
            <person name="Labutti K."/>
            <person name="Salamov A."/>
            <person name="Andreopoulos B."/>
            <person name="Baker S."/>
            <person name="Barry K."/>
            <person name="Bills G."/>
            <person name="Bluhm B."/>
            <person name="Cannon C."/>
            <person name="Castanera R."/>
            <person name="Culley D."/>
            <person name="Daum C."/>
            <person name="Ezra D."/>
            <person name="Gonzalez J."/>
            <person name="Henrissat B."/>
            <person name="Kuo A."/>
            <person name="Liang C."/>
            <person name="Lipzen A."/>
            <person name="Lutzoni F."/>
            <person name="Magnuson J."/>
            <person name="Mondo S."/>
            <person name="Nolan M."/>
            <person name="Ohm R."/>
            <person name="Pangilinan J."/>
            <person name="Park H.-J."/>
            <person name="Ramirez L."/>
            <person name="Alfaro M."/>
            <person name="Sun H."/>
            <person name="Tritt A."/>
            <person name="Yoshinaga Y."/>
            <person name="Zwiers L.-H."/>
            <person name="Turgeon B."/>
            <person name="Goodwin S."/>
            <person name="Spatafora J."/>
            <person name="Crous P."/>
            <person name="Grigoriev I."/>
        </authorList>
    </citation>
    <scope>NUCLEOTIDE SEQUENCE</scope>
    <source>
        <strain evidence="1">CBS 121167</strain>
    </source>
</reference>
<name>A0A6A6BHK9_9PEZI</name>
<keyword evidence="2" id="KW-1185">Reference proteome</keyword>
<dbReference type="EMBL" id="ML995483">
    <property type="protein sequence ID" value="KAF2142734.1"/>
    <property type="molecule type" value="Genomic_DNA"/>
</dbReference>
<proteinExistence type="predicted"/>
<protein>
    <submittedName>
        <fullName evidence="1">Uncharacterized protein</fullName>
    </submittedName>
</protein>
<dbReference type="GeneID" id="54294276"/>
<evidence type="ECO:0000313" key="2">
    <source>
        <dbReference type="Proteomes" id="UP000799438"/>
    </source>
</evidence>
<sequence length="54" mass="5851">MCIRLVEKYAVCGCTYHVHSIDPCASYGHHAVVDRVVSVGYCCTSHAKTTAVHA</sequence>
<gene>
    <name evidence="1" type="ORF">K452DRAFT_225808</name>
</gene>